<dbReference type="InterPro" id="IPR019546">
    <property type="entry name" value="TAT_signal_bac_arc"/>
</dbReference>
<dbReference type="PANTHER" id="PTHR31302:SF31">
    <property type="entry name" value="PHOSPHODIESTERASE YAEI"/>
    <property type="match status" value="1"/>
</dbReference>
<dbReference type="CDD" id="cd07385">
    <property type="entry name" value="MPP_YkuE_C"/>
    <property type="match status" value="1"/>
</dbReference>
<dbReference type="GO" id="GO:0016020">
    <property type="term" value="C:membrane"/>
    <property type="evidence" value="ECO:0007669"/>
    <property type="project" value="GOC"/>
</dbReference>
<organism evidence="4 5">
    <name type="scientific">Longimicrobium terrae</name>
    <dbReference type="NCBI Taxonomy" id="1639882"/>
    <lineage>
        <taxon>Bacteria</taxon>
        <taxon>Pseudomonadati</taxon>
        <taxon>Gemmatimonadota</taxon>
        <taxon>Longimicrobiia</taxon>
        <taxon>Longimicrobiales</taxon>
        <taxon>Longimicrobiaceae</taxon>
        <taxon>Longimicrobium</taxon>
    </lineage>
</organism>
<evidence type="ECO:0000259" key="3">
    <source>
        <dbReference type="Pfam" id="PF00149"/>
    </source>
</evidence>
<keyword evidence="5" id="KW-1185">Reference proteome</keyword>
<dbReference type="GO" id="GO:0009245">
    <property type="term" value="P:lipid A biosynthetic process"/>
    <property type="evidence" value="ECO:0007669"/>
    <property type="project" value="TreeGrafter"/>
</dbReference>
<dbReference type="Proteomes" id="UP000582837">
    <property type="component" value="Unassembled WGS sequence"/>
</dbReference>
<dbReference type="PROSITE" id="PS51318">
    <property type="entry name" value="TAT"/>
    <property type="match status" value="1"/>
</dbReference>
<keyword evidence="2" id="KW-0378">Hydrolase</keyword>
<evidence type="ECO:0000256" key="1">
    <source>
        <dbReference type="ARBA" id="ARBA00022723"/>
    </source>
</evidence>
<name>A0A841GTP4_9BACT</name>
<comment type="caution">
    <text evidence="4">The sequence shown here is derived from an EMBL/GenBank/DDBJ whole genome shotgun (WGS) entry which is preliminary data.</text>
</comment>
<evidence type="ECO:0000313" key="5">
    <source>
        <dbReference type="Proteomes" id="UP000582837"/>
    </source>
</evidence>
<proteinExistence type="predicted"/>
<dbReference type="Gene3D" id="3.60.21.10">
    <property type="match status" value="1"/>
</dbReference>
<dbReference type="InterPro" id="IPR004843">
    <property type="entry name" value="Calcineurin-like_PHP"/>
</dbReference>
<dbReference type="SUPFAM" id="SSF56300">
    <property type="entry name" value="Metallo-dependent phosphatases"/>
    <property type="match status" value="1"/>
</dbReference>
<dbReference type="InterPro" id="IPR006311">
    <property type="entry name" value="TAT_signal"/>
</dbReference>
<dbReference type="GO" id="GO:0046872">
    <property type="term" value="F:metal ion binding"/>
    <property type="evidence" value="ECO:0007669"/>
    <property type="project" value="UniProtKB-KW"/>
</dbReference>
<evidence type="ECO:0000313" key="4">
    <source>
        <dbReference type="EMBL" id="MBB6069989.1"/>
    </source>
</evidence>
<gene>
    <name evidence="4" type="ORF">HNQ61_001606</name>
</gene>
<dbReference type="PANTHER" id="PTHR31302">
    <property type="entry name" value="TRANSMEMBRANE PROTEIN WITH METALLOPHOSPHOESTERASE DOMAIN-RELATED"/>
    <property type="match status" value="1"/>
</dbReference>
<protein>
    <recommendedName>
        <fullName evidence="3">Calcineurin-like phosphoesterase domain-containing protein</fullName>
    </recommendedName>
</protein>
<accession>A0A841GTP4</accession>
<evidence type="ECO:0000256" key="2">
    <source>
        <dbReference type="ARBA" id="ARBA00022801"/>
    </source>
</evidence>
<dbReference type="AlphaFoldDB" id="A0A841GTP4"/>
<dbReference type="InterPro" id="IPR029052">
    <property type="entry name" value="Metallo-depent_PP-like"/>
</dbReference>
<feature type="domain" description="Calcineurin-like phosphoesterase" evidence="3">
    <location>
        <begin position="51"/>
        <end position="228"/>
    </location>
</feature>
<dbReference type="RefSeq" id="WP_170039654.1">
    <property type="nucleotide sequence ID" value="NZ_JABDTL010000002.1"/>
</dbReference>
<dbReference type="NCBIfam" id="TIGR01409">
    <property type="entry name" value="TAT_signal_seq"/>
    <property type="match status" value="1"/>
</dbReference>
<dbReference type="InterPro" id="IPR051158">
    <property type="entry name" value="Metallophosphoesterase_sf"/>
</dbReference>
<sequence>MGHLTRRRFLAAATVGTAGLAGEGLGWGPRRLGFSHHDLTPRPASAARPVRLIQISDLHLHSVGAMHRRMADRVGRLRPDLLLFTGDAVDRADRLDTLAELLALLPRVPGYAILGNWEHWSGVDLGALEALYLRNETRLLVNATVTHEVRGARLVITGLDDLAGGSPDVARALDGAPDGDAHLLLGHCPEQRDQLPATAGTSTLGSLPAPLGFDWRRITAMLSGHTHGGQVKLGGWAPVTPPGSGRYVEGWYRDAGQVPMYVSRGIGTSMAPVRFGCPPEVAVFDWWPETRAG</sequence>
<dbReference type="EMBL" id="JACHIA010000003">
    <property type="protein sequence ID" value="MBB6069989.1"/>
    <property type="molecule type" value="Genomic_DNA"/>
</dbReference>
<dbReference type="Pfam" id="PF00149">
    <property type="entry name" value="Metallophos"/>
    <property type="match status" value="1"/>
</dbReference>
<dbReference type="GO" id="GO:0008758">
    <property type="term" value="F:UDP-2,3-diacylglucosamine hydrolase activity"/>
    <property type="evidence" value="ECO:0007669"/>
    <property type="project" value="TreeGrafter"/>
</dbReference>
<keyword evidence="1" id="KW-0479">Metal-binding</keyword>
<reference evidence="4 5" key="1">
    <citation type="submission" date="2020-08" db="EMBL/GenBank/DDBJ databases">
        <title>Genomic Encyclopedia of Type Strains, Phase IV (KMG-IV): sequencing the most valuable type-strain genomes for metagenomic binning, comparative biology and taxonomic classification.</title>
        <authorList>
            <person name="Goeker M."/>
        </authorList>
    </citation>
    <scope>NUCLEOTIDE SEQUENCE [LARGE SCALE GENOMIC DNA]</scope>
    <source>
        <strain evidence="4 5">DSM 29007</strain>
    </source>
</reference>